<reference evidence="2 3" key="1">
    <citation type="submission" date="2017-05" db="EMBL/GenBank/DDBJ databases">
        <title>whole genome sequence of Prevotella melaninogenica GAI 07411.</title>
        <authorList>
            <person name="Kondo Y."/>
            <person name="Hoshino T."/>
        </authorList>
    </citation>
    <scope>NUCLEOTIDE SEQUENCE [LARGE SCALE GENOMIC DNA]</scope>
    <source>
        <strain evidence="2 3">GAI 07411</strain>
    </source>
</reference>
<sequence length="207" mass="23229">MKKNKLLILFVALIATLSFSSCLNDDYDEQAKRNRPTVEELRAASHTIQGLYHGKLSRYGLNEREQLERKDSVNTTWEIKDDTTLIIKNIPTKMLTASIIDTDLKQAIEALPNQEIKCAISVFSVKPILFYIAPYRLDLGKVTYGGKTHDVAIAFLFKADYTYGGYDADRKVLATRLLEGGLVIDGVLDKSVSKGADYFFLASEPRV</sequence>
<evidence type="ECO:0008006" key="4">
    <source>
        <dbReference type="Google" id="ProtNLM"/>
    </source>
</evidence>
<proteinExistence type="predicted"/>
<accession>A0A250KHN4</accession>
<dbReference type="OrthoDB" id="1082869at2"/>
<evidence type="ECO:0000256" key="1">
    <source>
        <dbReference type="SAM" id="SignalP"/>
    </source>
</evidence>
<dbReference type="EMBL" id="AP018049">
    <property type="protein sequence ID" value="BBA29199.1"/>
    <property type="molecule type" value="Genomic_DNA"/>
</dbReference>
<gene>
    <name evidence="2" type="ORF">PMEL1_01123</name>
</gene>
<name>A0A250KHN4_9BACT</name>
<keyword evidence="1" id="KW-0732">Signal</keyword>
<dbReference type="Pfam" id="PF16128">
    <property type="entry name" value="DUF4840"/>
    <property type="match status" value="1"/>
</dbReference>
<protein>
    <recommendedName>
        <fullName evidence="4">DUF4840 domain-containing protein</fullName>
    </recommendedName>
</protein>
<dbReference type="PROSITE" id="PS51257">
    <property type="entry name" value="PROKAR_LIPOPROTEIN"/>
    <property type="match status" value="1"/>
</dbReference>
<evidence type="ECO:0000313" key="3">
    <source>
        <dbReference type="Proteomes" id="UP000267517"/>
    </source>
</evidence>
<evidence type="ECO:0000313" key="2">
    <source>
        <dbReference type="EMBL" id="BBA29199.1"/>
    </source>
</evidence>
<dbReference type="InterPro" id="IPR032293">
    <property type="entry name" value="DUF4840"/>
</dbReference>
<organism evidence="2 3">
    <name type="scientific">Prevotella melaninogenica</name>
    <dbReference type="NCBI Taxonomy" id="28132"/>
    <lineage>
        <taxon>Bacteria</taxon>
        <taxon>Pseudomonadati</taxon>
        <taxon>Bacteroidota</taxon>
        <taxon>Bacteroidia</taxon>
        <taxon>Bacteroidales</taxon>
        <taxon>Prevotellaceae</taxon>
        <taxon>Prevotella</taxon>
    </lineage>
</organism>
<dbReference type="Proteomes" id="UP000267517">
    <property type="component" value="Chromosome I"/>
</dbReference>
<feature type="signal peptide" evidence="1">
    <location>
        <begin position="1"/>
        <end position="24"/>
    </location>
</feature>
<dbReference type="AlphaFoldDB" id="A0A250KHN4"/>
<feature type="chain" id="PRO_5012716040" description="DUF4840 domain-containing protein" evidence="1">
    <location>
        <begin position="25"/>
        <end position="207"/>
    </location>
</feature>
<dbReference type="RefSeq" id="WP_120174329.1">
    <property type="nucleotide sequence ID" value="NZ_AP018049.1"/>
</dbReference>